<dbReference type="Pfam" id="PF00391">
    <property type="entry name" value="PEP-utilizers"/>
    <property type="match status" value="1"/>
</dbReference>
<reference evidence="3" key="2">
    <citation type="submission" date="2016-06" db="EMBL/GenBank/DDBJ databases">
        <authorList>
            <person name="Kjaerup R.B."/>
            <person name="Dalgaard T.S."/>
            <person name="Juul-Madsen H.R."/>
        </authorList>
    </citation>
    <scope>NUCLEOTIDE SEQUENCE [LARGE SCALE GENOMIC DNA]</scope>
    <source>
        <strain evidence="3">DSM 45431</strain>
    </source>
</reference>
<dbReference type="SUPFAM" id="SSF56059">
    <property type="entry name" value="Glutathione synthetase ATP-binding domain-like"/>
    <property type="match status" value="1"/>
</dbReference>
<dbReference type="InterPro" id="IPR002192">
    <property type="entry name" value="PPDK_AMP/ATP-bd"/>
</dbReference>
<dbReference type="PANTHER" id="PTHR43615:SF1">
    <property type="entry name" value="PPDK_N DOMAIN-CONTAINING PROTEIN"/>
    <property type="match status" value="1"/>
</dbReference>
<dbReference type="EMBL" id="FMHV01000002">
    <property type="protein sequence ID" value="SCL32057.1"/>
    <property type="molecule type" value="Genomic_DNA"/>
</dbReference>
<dbReference type="SUPFAM" id="SSF52009">
    <property type="entry name" value="Phosphohistidine domain"/>
    <property type="match status" value="1"/>
</dbReference>
<evidence type="ECO:0000259" key="2">
    <source>
        <dbReference type="Pfam" id="PF01326"/>
    </source>
</evidence>
<name>A0A1C6SRC7_9ACTN</name>
<dbReference type="PANTHER" id="PTHR43615">
    <property type="entry name" value="PHOSPHOENOLPYRUVATE SYNTHASE-RELATED"/>
    <property type="match status" value="1"/>
</dbReference>
<dbReference type="InterPro" id="IPR051549">
    <property type="entry name" value="PEP_Utilizing_Enz"/>
</dbReference>
<dbReference type="AlphaFoldDB" id="A0A1C6SRC7"/>
<gene>
    <name evidence="3" type="ORF">GA0070624_4391</name>
    <name evidence="4" type="ORF">GA0070624_5163</name>
</gene>
<evidence type="ECO:0000313" key="5">
    <source>
        <dbReference type="Proteomes" id="UP000199413"/>
    </source>
</evidence>
<accession>A0A1C6SRC7</accession>
<evidence type="ECO:0000313" key="3">
    <source>
        <dbReference type="EMBL" id="SCL32057.1"/>
    </source>
</evidence>
<feature type="domain" description="PEP-utilising enzyme mobile" evidence="1">
    <location>
        <begin position="668"/>
        <end position="738"/>
    </location>
</feature>
<dbReference type="InterPro" id="IPR036637">
    <property type="entry name" value="Phosphohistidine_dom_sf"/>
</dbReference>
<evidence type="ECO:0000313" key="4">
    <source>
        <dbReference type="EMBL" id="SCL35081.1"/>
    </source>
</evidence>
<reference evidence="5" key="1">
    <citation type="submission" date="2016-06" db="EMBL/GenBank/DDBJ databases">
        <authorList>
            <person name="Varghese N."/>
            <person name="Submissions Spin"/>
        </authorList>
    </citation>
    <scope>NUCLEOTIDE SEQUENCE [LARGE SCALE GENOMIC DNA]</scope>
    <source>
        <strain evidence="5">DSM 45431</strain>
    </source>
</reference>
<dbReference type="Gene3D" id="3.30.1490.20">
    <property type="entry name" value="ATP-grasp fold, A domain"/>
    <property type="match status" value="2"/>
</dbReference>
<evidence type="ECO:0000259" key="1">
    <source>
        <dbReference type="Pfam" id="PF00391"/>
    </source>
</evidence>
<dbReference type="InterPro" id="IPR013815">
    <property type="entry name" value="ATP_grasp_subdomain_1"/>
</dbReference>
<keyword evidence="3" id="KW-0670">Pyruvate</keyword>
<dbReference type="EMBL" id="FMHV01000002">
    <property type="protein sequence ID" value="SCL35081.1"/>
    <property type="molecule type" value="Genomic_DNA"/>
</dbReference>
<dbReference type="InterPro" id="IPR008279">
    <property type="entry name" value="PEP-util_enz_mobile_dom"/>
</dbReference>
<keyword evidence="3" id="KW-0808">Transferase</keyword>
<organism evidence="3 5">
    <name type="scientific">Micromonospora rhizosphaerae</name>
    <dbReference type="NCBI Taxonomy" id="568872"/>
    <lineage>
        <taxon>Bacteria</taxon>
        <taxon>Bacillati</taxon>
        <taxon>Actinomycetota</taxon>
        <taxon>Actinomycetes</taxon>
        <taxon>Micromonosporales</taxon>
        <taxon>Micromonosporaceae</taxon>
        <taxon>Micromonospora</taxon>
    </lineage>
</organism>
<dbReference type="Gene3D" id="3.50.30.10">
    <property type="entry name" value="Phosphohistidine domain"/>
    <property type="match status" value="1"/>
</dbReference>
<dbReference type="GO" id="GO:0016301">
    <property type="term" value="F:kinase activity"/>
    <property type="evidence" value="ECO:0007669"/>
    <property type="project" value="UniProtKB-KW"/>
</dbReference>
<protein>
    <submittedName>
        <fullName evidence="3">Pyruvate, water dikinase</fullName>
    </submittedName>
</protein>
<keyword evidence="3" id="KW-0418">Kinase</keyword>
<dbReference type="OrthoDB" id="9765468at2"/>
<dbReference type="Proteomes" id="UP000199413">
    <property type="component" value="Unassembled WGS sequence"/>
</dbReference>
<sequence length="744" mass="79214">MDSNLTVVDLAQASPVDRAVIGGKAAVLADLTAAGFPVPPGIVVTAAALDDPQLDGRLAAGVEGLGGNRFAVRSSGAAEDLPDASYAGLYETYLNVPADGLGEAVRRCFAAAGSERVTAYHQRHGGATAAMAVLVQVMVDPVAAGVAFTAHPVTGDRDQTIVAAVAGLGDPLVSGETTGEEWTVTASRTAMTRSGPGGGRVLADGQADAVAELSCRIADRYDGRPQDVEWAIDRAGQLWLLQARPMTAVPEPVSWTAPGPGLWMRNFRLGEWLPEAVTPLFASWLLPVLEDGYLDGMYGSVGVRVPFRYALVNGWYYNATPIPSSKLLAGVLWQGRTRAVKILLNALIRVSYDPDAADRVVLSELERTWREQQLPGYRRVVATAEAQVDTASPRRLAELVDALGQEAGIYLWYLAIVGGSAWKMEACLTRFVRRHLIDVLPDDEGGAQVLLRGLPGAQPVPGAHAVQSIDWYHPVAGELATGQPPRAGDRYRSLAEQRVVAEQRCRAALADRPRLLADFDRLLKVNQRYAVIREEQAREFTLAWPVLRACTARLGRHLADLGAIEQPDDIHFCNRDEMTTAIAGDPGQLSAKAAERRALWQRQRRLTAPLTLGRPARLIGDVIERAVQQARGTTETAEGAIVGHPASAGRATGEVAIVHGPEDFDGFADGQVLVAKATAPAWTPLFSRAAAVVTDGGTLAAHASLVAREYGIPAVVGTGDATQRLRPGQLVTVDGTAGTITLHT</sequence>
<dbReference type="Pfam" id="PF01326">
    <property type="entry name" value="PPDK_N"/>
    <property type="match status" value="1"/>
</dbReference>
<feature type="domain" description="Pyruvate phosphate dikinase AMP/ATP-binding" evidence="2">
    <location>
        <begin position="68"/>
        <end position="249"/>
    </location>
</feature>
<dbReference type="GO" id="GO:0005524">
    <property type="term" value="F:ATP binding"/>
    <property type="evidence" value="ECO:0007669"/>
    <property type="project" value="InterPro"/>
</dbReference>
<dbReference type="STRING" id="568872.GA0070624_4391"/>
<keyword evidence="5" id="KW-1185">Reference proteome</keyword>
<dbReference type="Gene3D" id="3.30.470.20">
    <property type="entry name" value="ATP-grasp fold, B domain"/>
    <property type="match status" value="2"/>
</dbReference>
<dbReference type="RefSeq" id="WP_091343909.1">
    <property type="nucleotide sequence ID" value="NZ_FMHV01000002.1"/>
</dbReference>
<proteinExistence type="predicted"/>